<protein>
    <recommendedName>
        <fullName evidence="3">Lipoprotein</fullName>
    </recommendedName>
</protein>
<proteinExistence type="predicted"/>
<comment type="caution">
    <text evidence="1">The sequence shown here is derived from an EMBL/GenBank/DDBJ whole genome shotgun (WGS) entry which is preliminary data.</text>
</comment>
<dbReference type="RefSeq" id="WP_250857577.1">
    <property type="nucleotide sequence ID" value="NZ_JAGSOJ010000001.1"/>
</dbReference>
<dbReference type="PROSITE" id="PS51257">
    <property type="entry name" value="PROKAR_LIPOPROTEIN"/>
    <property type="match status" value="1"/>
</dbReference>
<reference evidence="1" key="2">
    <citation type="submission" date="2021-04" db="EMBL/GenBank/DDBJ databases">
        <authorList>
            <person name="Dong X."/>
        </authorList>
    </citation>
    <scope>NUCLEOTIDE SEQUENCE</scope>
    <source>
        <strain evidence="1">ZWT</strain>
    </source>
</reference>
<reference evidence="1" key="1">
    <citation type="journal article" date="2021" name="mSystems">
        <title>Bacteria and Archaea Synergistically Convert Glycine Betaine to Biogenic Methane in the Formosa Cold Seep of the South China Sea.</title>
        <authorList>
            <person name="Li L."/>
            <person name="Zhang W."/>
            <person name="Zhang S."/>
            <person name="Song L."/>
            <person name="Sun Q."/>
            <person name="Zhang H."/>
            <person name="Xiang H."/>
            <person name="Dong X."/>
        </authorList>
    </citation>
    <scope>NUCLEOTIDE SEQUENCE</scope>
    <source>
        <strain evidence="1">ZWT</strain>
    </source>
</reference>
<accession>A0A9J6NWR8</accession>
<gene>
    <name evidence="1" type="ORF">KDK92_03070</name>
</gene>
<evidence type="ECO:0000313" key="1">
    <source>
        <dbReference type="EMBL" id="MCM1988707.1"/>
    </source>
</evidence>
<dbReference type="Proteomes" id="UP001056429">
    <property type="component" value="Unassembled WGS sequence"/>
</dbReference>
<dbReference type="AlphaFoldDB" id="A0A9J6NWR8"/>
<organism evidence="1 2">
    <name type="scientific">Oceanirhabdus seepicola</name>
    <dbReference type="NCBI Taxonomy" id="2828781"/>
    <lineage>
        <taxon>Bacteria</taxon>
        <taxon>Bacillati</taxon>
        <taxon>Bacillota</taxon>
        <taxon>Clostridia</taxon>
        <taxon>Eubacteriales</taxon>
        <taxon>Clostridiaceae</taxon>
        <taxon>Oceanirhabdus</taxon>
    </lineage>
</organism>
<evidence type="ECO:0008006" key="3">
    <source>
        <dbReference type="Google" id="ProtNLM"/>
    </source>
</evidence>
<keyword evidence="2" id="KW-1185">Reference proteome</keyword>
<sequence>MNLRKILTIAFVGVLSAGIFVGCGNTKENILNNESSKKEIKVDVSYLESNKNMKEEITEESSLKIAIDGFKKYFDEEFKKEDFQVYEAHLSSKYETKTFNVESYELVQTDYDEYSKYRATINGITGEIKSMGCLFVKEAKDYNHFDVEKGKSIAIDFIKEHNLLDVDKIEFIDDLTDEEKEFNKKEPHYFYRFKAENGSLVIRVDKVDCIVGLFDFQQPITMED</sequence>
<evidence type="ECO:0000313" key="2">
    <source>
        <dbReference type="Proteomes" id="UP001056429"/>
    </source>
</evidence>
<name>A0A9J6NWR8_9CLOT</name>
<dbReference type="EMBL" id="JAGSOJ010000001">
    <property type="protein sequence ID" value="MCM1988707.1"/>
    <property type="molecule type" value="Genomic_DNA"/>
</dbReference>